<proteinExistence type="predicted"/>
<dbReference type="EMBL" id="JAKOGI010001519">
    <property type="protein sequence ID" value="KAJ8425206.1"/>
    <property type="molecule type" value="Genomic_DNA"/>
</dbReference>
<accession>A0A9Q1GTQ1</accession>
<evidence type="ECO:0000313" key="2">
    <source>
        <dbReference type="Proteomes" id="UP001153076"/>
    </source>
</evidence>
<reference evidence="1" key="1">
    <citation type="submission" date="2022-04" db="EMBL/GenBank/DDBJ databases">
        <title>Carnegiea gigantea Genome sequencing and assembly v2.</title>
        <authorList>
            <person name="Copetti D."/>
            <person name="Sanderson M.J."/>
            <person name="Burquez A."/>
            <person name="Wojciechowski M.F."/>
        </authorList>
    </citation>
    <scope>NUCLEOTIDE SEQUENCE</scope>
    <source>
        <strain evidence="1">SGP5-SGP5p</strain>
        <tissue evidence="1">Aerial part</tissue>
    </source>
</reference>
<protein>
    <submittedName>
        <fullName evidence="1">Uncharacterized protein</fullName>
    </submittedName>
</protein>
<evidence type="ECO:0000313" key="1">
    <source>
        <dbReference type="EMBL" id="KAJ8425206.1"/>
    </source>
</evidence>
<organism evidence="1 2">
    <name type="scientific">Carnegiea gigantea</name>
    <dbReference type="NCBI Taxonomy" id="171969"/>
    <lineage>
        <taxon>Eukaryota</taxon>
        <taxon>Viridiplantae</taxon>
        <taxon>Streptophyta</taxon>
        <taxon>Embryophyta</taxon>
        <taxon>Tracheophyta</taxon>
        <taxon>Spermatophyta</taxon>
        <taxon>Magnoliopsida</taxon>
        <taxon>eudicotyledons</taxon>
        <taxon>Gunneridae</taxon>
        <taxon>Pentapetalae</taxon>
        <taxon>Caryophyllales</taxon>
        <taxon>Cactineae</taxon>
        <taxon>Cactaceae</taxon>
        <taxon>Cactoideae</taxon>
        <taxon>Echinocereeae</taxon>
        <taxon>Carnegiea</taxon>
    </lineage>
</organism>
<gene>
    <name evidence="1" type="ORF">Cgig2_000555</name>
</gene>
<keyword evidence="2" id="KW-1185">Reference proteome</keyword>
<dbReference type="AlphaFoldDB" id="A0A9Q1GTQ1"/>
<sequence length="166" mass="18296">MDMTQEDLLNKESRGMSLIKKFGSYKGPVKSDQIRDMAHPRAIPCMINVEGVTSKVIMLDERRKGPCASSASRRGWLVKGASPLLVSQEAFSSATNMVATSHGLLFRDNSFAEEGNVTFHGRCNIKDVIMNGYDSRRLAKQLRNEIGAVTFNDDLPVAQLSSSCHC</sequence>
<name>A0A9Q1GTQ1_9CARY</name>
<dbReference type="Proteomes" id="UP001153076">
    <property type="component" value="Unassembled WGS sequence"/>
</dbReference>
<comment type="caution">
    <text evidence="1">The sequence shown here is derived from an EMBL/GenBank/DDBJ whole genome shotgun (WGS) entry which is preliminary data.</text>
</comment>